<reference evidence="1" key="1">
    <citation type="journal article" date="2015" name="Nature">
        <title>Complex archaea that bridge the gap between prokaryotes and eukaryotes.</title>
        <authorList>
            <person name="Spang A."/>
            <person name="Saw J.H."/>
            <person name="Jorgensen S.L."/>
            <person name="Zaremba-Niedzwiedzka K."/>
            <person name="Martijn J."/>
            <person name="Lind A.E."/>
            <person name="van Eijk R."/>
            <person name="Schleper C."/>
            <person name="Guy L."/>
            <person name="Ettema T.J."/>
        </authorList>
    </citation>
    <scope>NUCLEOTIDE SEQUENCE</scope>
</reference>
<proteinExistence type="predicted"/>
<sequence length="78" mass="9267">MREKINYNQINKINQIIPKYLDGMIYESIKYCHNCQKIRAWDTCPYCLGRILVCLKSMKKGLLVIKNPTTKEHEDFTN</sequence>
<dbReference type="EMBL" id="LAZR01006199">
    <property type="protein sequence ID" value="KKM93983.1"/>
    <property type="molecule type" value="Genomic_DNA"/>
</dbReference>
<protein>
    <submittedName>
        <fullName evidence="1">Uncharacterized protein</fullName>
    </submittedName>
</protein>
<name>A0A0F9LKU5_9ZZZZ</name>
<comment type="caution">
    <text evidence="1">The sequence shown here is derived from an EMBL/GenBank/DDBJ whole genome shotgun (WGS) entry which is preliminary data.</text>
</comment>
<accession>A0A0F9LKU5</accession>
<gene>
    <name evidence="1" type="ORF">LCGC14_1202930</name>
</gene>
<dbReference type="AlphaFoldDB" id="A0A0F9LKU5"/>
<evidence type="ECO:0000313" key="1">
    <source>
        <dbReference type="EMBL" id="KKM93983.1"/>
    </source>
</evidence>
<organism evidence="1">
    <name type="scientific">marine sediment metagenome</name>
    <dbReference type="NCBI Taxonomy" id="412755"/>
    <lineage>
        <taxon>unclassified sequences</taxon>
        <taxon>metagenomes</taxon>
        <taxon>ecological metagenomes</taxon>
    </lineage>
</organism>